<proteinExistence type="predicted"/>
<feature type="signal peptide" evidence="1">
    <location>
        <begin position="1"/>
        <end position="20"/>
    </location>
</feature>
<comment type="caution">
    <text evidence="3">The sequence shown here is derived from an EMBL/GenBank/DDBJ whole genome shotgun (WGS) entry which is preliminary data.</text>
</comment>
<dbReference type="AlphaFoldDB" id="A0AAD6Z025"/>
<dbReference type="InterPro" id="IPR022013">
    <property type="entry name" value="CBP"/>
</dbReference>
<dbReference type="Pfam" id="PF12192">
    <property type="entry name" value="CBP"/>
    <property type="match status" value="1"/>
</dbReference>
<feature type="chain" id="PRO_5041963574" description="Fungal calcium binding protein domain-containing protein" evidence="1">
    <location>
        <begin position="21"/>
        <end position="123"/>
    </location>
</feature>
<organism evidence="3 4">
    <name type="scientific">Mycena albidolilacea</name>
    <dbReference type="NCBI Taxonomy" id="1033008"/>
    <lineage>
        <taxon>Eukaryota</taxon>
        <taxon>Fungi</taxon>
        <taxon>Dikarya</taxon>
        <taxon>Basidiomycota</taxon>
        <taxon>Agaricomycotina</taxon>
        <taxon>Agaricomycetes</taxon>
        <taxon>Agaricomycetidae</taxon>
        <taxon>Agaricales</taxon>
        <taxon>Marasmiineae</taxon>
        <taxon>Mycenaceae</taxon>
        <taxon>Mycena</taxon>
    </lineage>
</organism>
<evidence type="ECO:0000313" key="4">
    <source>
        <dbReference type="Proteomes" id="UP001218218"/>
    </source>
</evidence>
<sequence length="123" mass="12334">MKFNSVLFPLALVASGSVISASTKAVSTPHGVAIGGRTLVQRITTATAGTTLTVTKTVTSPKSTPTGDGSCNWCECFTAMAAEGVACAAAILEGGCNIIADISCIIDATAFAQAIPKCLACLH</sequence>
<evidence type="ECO:0000256" key="1">
    <source>
        <dbReference type="SAM" id="SignalP"/>
    </source>
</evidence>
<keyword evidence="4" id="KW-1185">Reference proteome</keyword>
<name>A0AAD6Z025_9AGAR</name>
<evidence type="ECO:0000313" key="3">
    <source>
        <dbReference type="EMBL" id="KAJ7302504.1"/>
    </source>
</evidence>
<accession>A0AAD6Z025</accession>
<dbReference type="Proteomes" id="UP001218218">
    <property type="component" value="Unassembled WGS sequence"/>
</dbReference>
<gene>
    <name evidence="3" type="ORF">DFH08DRAFT_1089733</name>
</gene>
<feature type="domain" description="Fungal calcium binding protein" evidence="2">
    <location>
        <begin position="67"/>
        <end position="121"/>
    </location>
</feature>
<evidence type="ECO:0000259" key="2">
    <source>
        <dbReference type="Pfam" id="PF12192"/>
    </source>
</evidence>
<reference evidence="3" key="1">
    <citation type="submission" date="2023-03" db="EMBL/GenBank/DDBJ databases">
        <title>Massive genome expansion in bonnet fungi (Mycena s.s.) driven by repeated elements and novel gene families across ecological guilds.</title>
        <authorList>
            <consortium name="Lawrence Berkeley National Laboratory"/>
            <person name="Harder C.B."/>
            <person name="Miyauchi S."/>
            <person name="Viragh M."/>
            <person name="Kuo A."/>
            <person name="Thoen E."/>
            <person name="Andreopoulos B."/>
            <person name="Lu D."/>
            <person name="Skrede I."/>
            <person name="Drula E."/>
            <person name="Henrissat B."/>
            <person name="Morin E."/>
            <person name="Kohler A."/>
            <person name="Barry K."/>
            <person name="LaButti K."/>
            <person name="Morin E."/>
            <person name="Salamov A."/>
            <person name="Lipzen A."/>
            <person name="Mereny Z."/>
            <person name="Hegedus B."/>
            <person name="Baldrian P."/>
            <person name="Stursova M."/>
            <person name="Weitz H."/>
            <person name="Taylor A."/>
            <person name="Grigoriev I.V."/>
            <person name="Nagy L.G."/>
            <person name="Martin F."/>
            <person name="Kauserud H."/>
        </authorList>
    </citation>
    <scope>NUCLEOTIDE SEQUENCE</scope>
    <source>
        <strain evidence="3">CBHHK002</strain>
    </source>
</reference>
<keyword evidence="1" id="KW-0732">Signal</keyword>
<dbReference type="Gene3D" id="1.10.1740.120">
    <property type="match status" value="1"/>
</dbReference>
<dbReference type="EMBL" id="JARIHO010000115">
    <property type="protein sequence ID" value="KAJ7302504.1"/>
    <property type="molecule type" value="Genomic_DNA"/>
</dbReference>
<protein>
    <recommendedName>
        <fullName evidence="2">Fungal calcium binding protein domain-containing protein</fullName>
    </recommendedName>
</protein>